<evidence type="ECO:0000313" key="2">
    <source>
        <dbReference type="Proteomes" id="UP000233293"/>
    </source>
</evidence>
<gene>
    <name evidence="1" type="ORF">CWS72_24370</name>
</gene>
<dbReference type="Proteomes" id="UP000233293">
    <property type="component" value="Unassembled WGS sequence"/>
</dbReference>
<reference evidence="2" key="1">
    <citation type="submission" date="2017-12" db="EMBL/GenBank/DDBJ databases">
        <title>Draft genome sequence of Telmatospirillum siberiense 26-4b1T, an acidotolerant peatland alphaproteobacterium potentially involved in sulfur cycling.</title>
        <authorList>
            <person name="Hausmann B."/>
            <person name="Pjevac P."/>
            <person name="Schreck K."/>
            <person name="Herbold C.W."/>
            <person name="Daims H."/>
            <person name="Wagner M."/>
            <person name="Pester M."/>
            <person name="Loy A."/>
        </authorList>
    </citation>
    <scope>NUCLEOTIDE SEQUENCE [LARGE SCALE GENOMIC DNA]</scope>
    <source>
        <strain evidence="2">26-4b1</strain>
    </source>
</reference>
<dbReference type="AlphaFoldDB" id="A0A2N3PNF0"/>
<accession>A0A2N3PNF0</accession>
<organism evidence="1 2">
    <name type="scientific">Telmatospirillum siberiense</name>
    <dbReference type="NCBI Taxonomy" id="382514"/>
    <lineage>
        <taxon>Bacteria</taxon>
        <taxon>Pseudomonadati</taxon>
        <taxon>Pseudomonadota</taxon>
        <taxon>Alphaproteobacteria</taxon>
        <taxon>Rhodospirillales</taxon>
        <taxon>Rhodospirillaceae</taxon>
        <taxon>Telmatospirillum</taxon>
    </lineage>
</organism>
<protein>
    <submittedName>
        <fullName evidence="1">Uncharacterized protein</fullName>
    </submittedName>
</protein>
<evidence type="ECO:0000313" key="1">
    <source>
        <dbReference type="EMBL" id="PKU21925.1"/>
    </source>
</evidence>
<dbReference type="RefSeq" id="WP_101253258.1">
    <property type="nucleotide sequence ID" value="NZ_PIUM01000041.1"/>
</dbReference>
<name>A0A2N3PNF0_9PROT</name>
<sequence length="96" mass="10929">MQDDFSALDLLSIGGFRLSSAPLPPVEKKKRFVGYRHKPKAHAKRGLASFLPLLGRKLRRPSHFRVLEGWPVSLSWPTKEFSTPDLSVDLPERTVY</sequence>
<comment type="caution">
    <text evidence="1">The sequence shown here is derived from an EMBL/GenBank/DDBJ whole genome shotgun (WGS) entry which is preliminary data.</text>
</comment>
<keyword evidence="2" id="KW-1185">Reference proteome</keyword>
<dbReference type="EMBL" id="PIUM01000041">
    <property type="protein sequence ID" value="PKU21925.1"/>
    <property type="molecule type" value="Genomic_DNA"/>
</dbReference>
<proteinExistence type="predicted"/>